<dbReference type="KEGG" id="tpi:TREPR_2097"/>
<dbReference type="EMBL" id="CP001843">
    <property type="protein sequence ID" value="AEF84732.1"/>
    <property type="molecule type" value="Genomic_DNA"/>
</dbReference>
<organism evidence="1 2">
    <name type="scientific">Treponema primitia (strain ATCC BAA-887 / DSM 12427 / ZAS-2)</name>
    <dbReference type="NCBI Taxonomy" id="545694"/>
    <lineage>
        <taxon>Bacteria</taxon>
        <taxon>Pseudomonadati</taxon>
        <taxon>Spirochaetota</taxon>
        <taxon>Spirochaetia</taxon>
        <taxon>Spirochaetales</taxon>
        <taxon>Treponemataceae</taxon>
        <taxon>Treponema</taxon>
    </lineage>
</organism>
<dbReference type="STRING" id="545694.TREPR_2097"/>
<evidence type="ECO:0000313" key="1">
    <source>
        <dbReference type="EMBL" id="AEF84732.1"/>
    </source>
</evidence>
<dbReference type="HOGENOM" id="CLU_404358_0_0_12"/>
<proteinExistence type="predicted"/>
<protein>
    <submittedName>
        <fullName evidence="1">Uncharacterized protein</fullName>
    </submittedName>
</protein>
<keyword evidence="2" id="KW-1185">Reference proteome</keyword>
<reference evidence="2" key="1">
    <citation type="submission" date="2009-12" db="EMBL/GenBank/DDBJ databases">
        <title>Complete sequence of Treponema primitia strain ZAS-2.</title>
        <authorList>
            <person name="Tetu S.G."/>
            <person name="Matson E."/>
            <person name="Ren Q."/>
            <person name="Seshadri R."/>
            <person name="Elbourne L."/>
            <person name="Hassan K.A."/>
            <person name="Durkin A."/>
            <person name="Radune D."/>
            <person name="Mohamoud Y."/>
            <person name="Shay R."/>
            <person name="Jin S."/>
            <person name="Zhang X."/>
            <person name="Lucey K."/>
            <person name="Ballor N.R."/>
            <person name="Ottesen E."/>
            <person name="Rosenthal R."/>
            <person name="Allen A."/>
            <person name="Leadbetter J.R."/>
            <person name="Paulsen I.T."/>
        </authorList>
    </citation>
    <scope>NUCLEOTIDE SEQUENCE [LARGE SCALE GENOMIC DNA]</scope>
    <source>
        <strain evidence="2">ATCC BAA-887 / DSM 12427 / ZAS-2</strain>
    </source>
</reference>
<accession>F5YJP4</accession>
<dbReference type="Proteomes" id="UP000009223">
    <property type="component" value="Chromosome"/>
</dbReference>
<reference evidence="1 2" key="2">
    <citation type="journal article" date="2011" name="ISME J.">
        <title>RNA-seq reveals cooperative metabolic interactions between two termite-gut spirochete species in co-culture.</title>
        <authorList>
            <person name="Rosenthal A.Z."/>
            <person name="Matson E.G."/>
            <person name="Eldar A."/>
            <person name="Leadbetter J.R."/>
        </authorList>
    </citation>
    <scope>NUCLEOTIDE SEQUENCE [LARGE SCALE GENOMIC DNA]</scope>
    <source>
        <strain evidence="2">ATCC BAA-887 / DSM 12427 / ZAS-2</strain>
    </source>
</reference>
<evidence type="ECO:0000313" key="2">
    <source>
        <dbReference type="Proteomes" id="UP000009223"/>
    </source>
</evidence>
<dbReference type="AlphaFoldDB" id="F5YJP4"/>
<gene>
    <name evidence="1" type="ordered locus">TREPR_2097</name>
</gene>
<sequence>MAQFLQSQKDFPLMVHLGRKAPSWELNRWGRDALRFSPAVGGSYSLRGDKRTLHYSGDRESHRFTILDGSHFEYDIILNREPEGNRVYLAIEGWEQFDFFRQPDTYGPEILRGSYAVYKKEMVINSPAYHVGTGKICHIHRPKIIDARGRDVWGDVWIDKGLMAITIPEGWLGEAAYPVVVDPMVGSNTVGAYSQFEYLPEWLYWDYLQDLANDPATDMYDYYYDEKTFYDDDIILNRYTTPAAISGTYNTYVYVNKTDNWMRNGQYGIECCASPLLYSEYTNKPKNLLCTNFTIADIRVDSGKPAKWNKATFTVNSIPSGTDVWFGFSCRSIGLQFDYGVPLFRVFNNSIPKDWNYGNKTLTQYLSEYHLLDLSGTIDVFADDDGKNMLPGSRYDMKFSMYLELPPQAYTRTLTQGVKLGDSRKLAAAYKKTLAMNGRNTAALGHGSSYVRKQNETVRGMDLISRIAGICRNLAQQINVGELIGASRGLLRKATDTIKTVTEENRFVGNERSITETGNAADGDINTKRGLFRNMPMTVKGNDDLGRAALLLRVLSGKAAVSDAAGHWGDYVRGLYVAAGSCAGTARQGEYHREAFDTAEVSGMPLRSLGVFIRLVTVGFVRDFLLRRFLKSNEELVLKSAVCRELVLESKIH</sequence>
<name>F5YJP4_TREPZ</name>
<dbReference type="RefSeq" id="WP_015708072.1">
    <property type="nucleotide sequence ID" value="NC_015578.1"/>
</dbReference>